<dbReference type="AlphaFoldDB" id="A0A1I7Y539"/>
<dbReference type="Proteomes" id="UP000095287">
    <property type="component" value="Unplaced"/>
</dbReference>
<keyword evidence="3" id="KW-1185">Reference proteome</keyword>
<accession>A0A1I7Y539</accession>
<feature type="domain" description="Apple" evidence="2">
    <location>
        <begin position="27"/>
        <end position="84"/>
    </location>
</feature>
<protein>
    <submittedName>
        <fullName evidence="4">Apple domain-containing protein</fullName>
    </submittedName>
</protein>
<evidence type="ECO:0000256" key="1">
    <source>
        <dbReference type="SAM" id="SignalP"/>
    </source>
</evidence>
<dbReference type="Pfam" id="PF00024">
    <property type="entry name" value="PAN_1"/>
    <property type="match status" value="1"/>
</dbReference>
<dbReference type="InterPro" id="IPR003609">
    <property type="entry name" value="Pan_app"/>
</dbReference>
<evidence type="ECO:0000259" key="2">
    <source>
        <dbReference type="Pfam" id="PF00024"/>
    </source>
</evidence>
<proteinExistence type="predicted"/>
<name>A0A1I7Y539_9BILA</name>
<sequence length="124" mass="13130">MLASRVVFASFACVLLGTIGAEKKEVHFRLTNETKVDVSGAEEVKGASVDECLKKCALKEGCSGGMYAPPDSCMLTTGSLKESKTPGTDGGNQTSFLLVKEVKEKECETSFTDLLKGKAMPSVT</sequence>
<feature type="chain" id="PRO_5009311834" evidence="1">
    <location>
        <begin position="22"/>
        <end position="124"/>
    </location>
</feature>
<reference evidence="4" key="1">
    <citation type="submission" date="2016-11" db="UniProtKB">
        <authorList>
            <consortium name="WormBaseParasite"/>
        </authorList>
    </citation>
    <scope>IDENTIFICATION</scope>
</reference>
<keyword evidence="1" id="KW-0732">Signal</keyword>
<evidence type="ECO:0000313" key="3">
    <source>
        <dbReference type="Proteomes" id="UP000095287"/>
    </source>
</evidence>
<evidence type="ECO:0000313" key="4">
    <source>
        <dbReference type="WBParaSite" id="L893_g12757.t1"/>
    </source>
</evidence>
<dbReference type="WBParaSite" id="L893_g12757.t1">
    <property type="protein sequence ID" value="L893_g12757.t1"/>
    <property type="gene ID" value="L893_g12757"/>
</dbReference>
<feature type="signal peptide" evidence="1">
    <location>
        <begin position="1"/>
        <end position="21"/>
    </location>
</feature>
<organism evidence="3 4">
    <name type="scientific">Steinernema glaseri</name>
    <dbReference type="NCBI Taxonomy" id="37863"/>
    <lineage>
        <taxon>Eukaryota</taxon>
        <taxon>Metazoa</taxon>
        <taxon>Ecdysozoa</taxon>
        <taxon>Nematoda</taxon>
        <taxon>Chromadorea</taxon>
        <taxon>Rhabditida</taxon>
        <taxon>Tylenchina</taxon>
        <taxon>Panagrolaimomorpha</taxon>
        <taxon>Strongyloidoidea</taxon>
        <taxon>Steinernematidae</taxon>
        <taxon>Steinernema</taxon>
    </lineage>
</organism>